<protein>
    <submittedName>
        <fullName evidence="1">Uncharacterized protein</fullName>
    </submittedName>
</protein>
<comment type="caution">
    <text evidence="1">The sequence shown here is derived from an EMBL/GenBank/DDBJ whole genome shotgun (WGS) entry which is preliminary data.</text>
</comment>
<sequence length="183" mass="19657">MLRSILAVQAMPGKFAKPASLTCFCRFLLSIERLIEGGISPFTGFAIEKDRGQMRRMWKITGLALAVFAGALTAGQAKAAGNQNPAASPSWSEKKCQLFTQYSSQYAGQAQDSGAKNTAGLSKDFLKSQDEFIASGCVARIHVCPTTPAELDYANRISLLMMNEGATGSFLPFLCDDGVKTRS</sequence>
<dbReference type="EMBL" id="NWTK01000023">
    <property type="protein sequence ID" value="PKR48400.1"/>
    <property type="molecule type" value="Genomic_DNA"/>
</dbReference>
<proteinExistence type="predicted"/>
<evidence type="ECO:0000313" key="1">
    <source>
        <dbReference type="EMBL" id="PKR48400.1"/>
    </source>
</evidence>
<reference evidence="1 2" key="1">
    <citation type="submission" date="2017-09" db="EMBL/GenBank/DDBJ databases">
        <title>Biodiversity and function of Thalassospira species in the particle-attached aromatic-hydrocarbon-degrading consortia from the surface seawater of the South China Sea.</title>
        <authorList>
            <person name="Dong C."/>
            <person name="Liu R."/>
            <person name="Shao Z."/>
        </authorList>
    </citation>
    <scope>NUCLEOTIDE SEQUENCE [LARGE SCALE GENOMIC DNA]</scope>
    <source>
        <strain evidence="1 2">CSC1P2</strain>
    </source>
</reference>
<dbReference type="Proteomes" id="UP000233597">
    <property type="component" value="Unassembled WGS sequence"/>
</dbReference>
<gene>
    <name evidence="1" type="ORF">COO20_24350</name>
</gene>
<accession>A0A2N3KCZ2</accession>
<evidence type="ECO:0000313" key="2">
    <source>
        <dbReference type="Proteomes" id="UP000233597"/>
    </source>
</evidence>
<name>A0A2N3KCZ2_9PROT</name>
<organism evidence="1 2">
    <name type="scientific">Thalassospira marina</name>
    <dbReference type="NCBI Taxonomy" id="2048283"/>
    <lineage>
        <taxon>Bacteria</taxon>
        <taxon>Pseudomonadati</taxon>
        <taxon>Pseudomonadota</taxon>
        <taxon>Alphaproteobacteria</taxon>
        <taxon>Rhodospirillales</taxon>
        <taxon>Thalassospiraceae</taxon>
        <taxon>Thalassospira</taxon>
    </lineage>
</organism>
<dbReference type="AlphaFoldDB" id="A0A2N3KCZ2"/>